<feature type="region of interest" description="Disordered" evidence="6">
    <location>
        <begin position="741"/>
        <end position="839"/>
    </location>
</feature>
<dbReference type="CDD" id="cd09438">
    <property type="entry name" value="LIM3_Ajuba_like"/>
    <property type="match status" value="1"/>
</dbReference>
<dbReference type="GO" id="GO:0035331">
    <property type="term" value="P:negative regulation of hippo signaling"/>
    <property type="evidence" value="ECO:0007669"/>
    <property type="project" value="TreeGrafter"/>
</dbReference>
<evidence type="ECO:0000256" key="2">
    <source>
        <dbReference type="ARBA" id="ARBA00022737"/>
    </source>
</evidence>
<dbReference type="InterPro" id="IPR047245">
    <property type="entry name" value="Ajuba-like_LIM1"/>
</dbReference>
<evidence type="ECO:0000256" key="4">
    <source>
        <dbReference type="ARBA" id="ARBA00023038"/>
    </source>
</evidence>
<dbReference type="GO" id="GO:0005667">
    <property type="term" value="C:transcription regulator complex"/>
    <property type="evidence" value="ECO:0007669"/>
    <property type="project" value="TreeGrafter"/>
</dbReference>
<feature type="compositionally biased region" description="Polar residues" evidence="6">
    <location>
        <begin position="389"/>
        <end position="400"/>
    </location>
</feature>
<dbReference type="GO" id="GO:0005912">
    <property type="term" value="C:adherens junction"/>
    <property type="evidence" value="ECO:0007669"/>
    <property type="project" value="TreeGrafter"/>
</dbReference>
<dbReference type="Proteomes" id="UP000242188">
    <property type="component" value="Unassembled WGS sequence"/>
</dbReference>
<evidence type="ECO:0000259" key="7">
    <source>
        <dbReference type="PROSITE" id="PS50023"/>
    </source>
</evidence>
<name>A0A210QN01_MIZYE</name>
<keyword evidence="2" id="KW-0677">Repeat</keyword>
<reference evidence="8 9" key="1">
    <citation type="journal article" date="2017" name="Nat. Ecol. Evol.">
        <title>Scallop genome provides insights into evolution of bilaterian karyotype and development.</title>
        <authorList>
            <person name="Wang S."/>
            <person name="Zhang J."/>
            <person name="Jiao W."/>
            <person name="Li J."/>
            <person name="Xun X."/>
            <person name="Sun Y."/>
            <person name="Guo X."/>
            <person name="Huan P."/>
            <person name="Dong B."/>
            <person name="Zhang L."/>
            <person name="Hu X."/>
            <person name="Sun X."/>
            <person name="Wang J."/>
            <person name="Zhao C."/>
            <person name="Wang Y."/>
            <person name="Wang D."/>
            <person name="Huang X."/>
            <person name="Wang R."/>
            <person name="Lv J."/>
            <person name="Li Y."/>
            <person name="Zhang Z."/>
            <person name="Liu B."/>
            <person name="Lu W."/>
            <person name="Hui Y."/>
            <person name="Liang J."/>
            <person name="Zhou Z."/>
            <person name="Hou R."/>
            <person name="Li X."/>
            <person name="Liu Y."/>
            <person name="Li H."/>
            <person name="Ning X."/>
            <person name="Lin Y."/>
            <person name="Zhao L."/>
            <person name="Xing Q."/>
            <person name="Dou J."/>
            <person name="Li Y."/>
            <person name="Mao J."/>
            <person name="Guo H."/>
            <person name="Dou H."/>
            <person name="Li T."/>
            <person name="Mu C."/>
            <person name="Jiang W."/>
            <person name="Fu Q."/>
            <person name="Fu X."/>
            <person name="Miao Y."/>
            <person name="Liu J."/>
            <person name="Yu Q."/>
            <person name="Li R."/>
            <person name="Liao H."/>
            <person name="Li X."/>
            <person name="Kong Y."/>
            <person name="Jiang Z."/>
            <person name="Chourrout D."/>
            <person name="Li R."/>
            <person name="Bao Z."/>
        </authorList>
    </citation>
    <scope>NUCLEOTIDE SEQUENCE [LARGE SCALE GENOMIC DNA]</scope>
    <source>
        <strain evidence="8 9">PY_sf001</strain>
    </source>
</reference>
<proteinExistence type="predicted"/>
<keyword evidence="3 5" id="KW-0862">Zinc</keyword>
<feature type="domain" description="LIM zinc-binding" evidence="7">
    <location>
        <begin position="636"/>
        <end position="702"/>
    </location>
</feature>
<evidence type="ECO:0000256" key="5">
    <source>
        <dbReference type="PROSITE-ProRule" id="PRU00125"/>
    </source>
</evidence>
<evidence type="ECO:0000313" key="8">
    <source>
        <dbReference type="EMBL" id="OWF50112.1"/>
    </source>
</evidence>
<dbReference type="PROSITE" id="PS00478">
    <property type="entry name" value="LIM_DOMAIN_1"/>
    <property type="match status" value="1"/>
</dbReference>
<dbReference type="STRING" id="6573.A0A210QN01"/>
<protein>
    <submittedName>
        <fullName evidence="8">LIM domain-containing protein jub</fullName>
    </submittedName>
</protein>
<dbReference type="OrthoDB" id="25414at2759"/>
<sequence length="839" mass="92459">MENFSHQLENGVTVSNEELTYLRGVISNRASSAVADDLKTKQSVCMDRRQVINNQGQFQLSENKTVIRSGFQSQGFQGLENTQKLPKPFEIPFGGSIHNGGMKVNPQSQLPTTVIGNGVVETERSIVIGGTSYPAPSKEQLLQNAMQHFSGSSHYILRQQGSNYSSPRSSMGSGGDSKNSSPRTSLINPPPPPPYDQRFMGGSPRSSLASPRSSLSTTSYESKPSSPRTSLAGMSGVLYDKFPSPRTSLAISQESLQNLQMGMHPMSMPRSNIQLLNDSRFNEGAPPAFIYTDLRPRSLPSHNNSSINISHSQTNNVNSNNNVTNTNLLNNQMNRVVSSDKSSPSHSVPPALPARKPINQQTQPKHIDFEKTLTALTQQLEENIRVSASRKNSLDSQSSIPKEPPPPYHGPHNTELPVLPPRNPRYASPKPSPQPQVFSQPSNLGSLPTSPAHMVRTPPSAAIKPQAQLQYQVPQSQRGLTEAEKKVAALTQQLEDEMEKSPQGEYFGQCFACGDRVAGSSEACQAMGNLYHTKCFVCCSCGRTLRGKAFYNVHGKVYCEEDYLYSGFQQTAEKCCVCGHLIMEMILQAMGKSYHPGCFRCCVCNDCLDGVPFTIDVDNKIYCITDYHRVYAPKCAACGQAITPVEGTEETVRVVSMDKDFHVDCYHCEDCGIQLTDEPDKRCYPLEDHLFCHLCHIQRLSQQYPDETFYIDPYTHNIQNKLYRDASGKQRDSIAIMPASLESYPHPQGPQSESSFSQEQEPQLAPRDIYGQGQPPVMSGRNSGPPTPTHKPTQNGVVGVGYIDYGGNQYRGSSPYPQQPAPQVPPAKHAATRYQITDL</sequence>
<dbReference type="SUPFAM" id="SSF57716">
    <property type="entry name" value="Glucocorticoid receptor-like (DNA-binding domain)"/>
    <property type="match status" value="2"/>
</dbReference>
<dbReference type="EMBL" id="NEDP02002762">
    <property type="protein sequence ID" value="OWF50112.1"/>
    <property type="molecule type" value="Genomic_DNA"/>
</dbReference>
<dbReference type="Gene3D" id="2.10.110.10">
    <property type="entry name" value="Cysteine Rich Protein"/>
    <property type="match status" value="3"/>
</dbReference>
<evidence type="ECO:0000313" key="9">
    <source>
        <dbReference type="Proteomes" id="UP000242188"/>
    </source>
</evidence>
<organism evidence="8 9">
    <name type="scientific">Mizuhopecten yessoensis</name>
    <name type="common">Japanese scallop</name>
    <name type="synonym">Patinopecten yessoensis</name>
    <dbReference type="NCBI Taxonomy" id="6573"/>
    <lineage>
        <taxon>Eukaryota</taxon>
        <taxon>Metazoa</taxon>
        <taxon>Spiralia</taxon>
        <taxon>Lophotrochozoa</taxon>
        <taxon>Mollusca</taxon>
        <taxon>Bivalvia</taxon>
        <taxon>Autobranchia</taxon>
        <taxon>Pteriomorphia</taxon>
        <taxon>Pectinida</taxon>
        <taxon>Pectinoidea</taxon>
        <taxon>Pectinidae</taxon>
        <taxon>Mizuhopecten</taxon>
    </lineage>
</organism>
<keyword evidence="9" id="KW-1185">Reference proteome</keyword>
<dbReference type="CDD" id="cd09355">
    <property type="entry name" value="LIM2_Ajuba_like"/>
    <property type="match status" value="1"/>
</dbReference>
<dbReference type="FunFam" id="2.10.110.10:FF:000037">
    <property type="entry name" value="LIM domain-containing protein 1"/>
    <property type="match status" value="1"/>
</dbReference>
<dbReference type="GO" id="GO:0000932">
    <property type="term" value="C:P-body"/>
    <property type="evidence" value="ECO:0007669"/>
    <property type="project" value="TreeGrafter"/>
</dbReference>
<dbReference type="SMART" id="SM00132">
    <property type="entry name" value="LIM"/>
    <property type="match status" value="3"/>
</dbReference>
<feature type="region of interest" description="Disordered" evidence="6">
    <location>
        <begin position="160"/>
        <end position="233"/>
    </location>
</feature>
<feature type="compositionally biased region" description="Low complexity" evidence="6">
    <location>
        <begin position="336"/>
        <end position="349"/>
    </location>
</feature>
<dbReference type="GO" id="GO:0046872">
    <property type="term" value="F:metal ion binding"/>
    <property type="evidence" value="ECO:0007669"/>
    <property type="project" value="UniProtKB-KW"/>
</dbReference>
<feature type="compositionally biased region" description="Low complexity" evidence="6">
    <location>
        <begin position="749"/>
        <end position="763"/>
    </location>
</feature>
<dbReference type="InterPro" id="IPR047248">
    <property type="entry name" value="Ajuba-like_LIM3"/>
</dbReference>
<feature type="domain" description="LIM zinc-binding" evidence="7">
    <location>
        <begin position="508"/>
        <end position="569"/>
    </location>
</feature>
<dbReference type="FunFam" id="2.10.110.10:FF:000028">
    <property type="entry name" value="LIM domain-containing protein 1"/>
    <property type="match status" value="1"/>
</dbReference>
<evidence type="ECO:0000256" key="1">
    <source>
        <dbReference type="ARBA" id="ARBA00022723"/>
    </source>
</evidence>
<dbReference type="InterPro" id="IPR001781">
    <property type="entry name" value="Znf_LIM"/>
</dbReference>
<keyword evidence="1 5" id="KW-0479">Metal-binding</keyword>
<feature type="region of interest" description="Disordered" evidence="6">
    <location>
        <begin position="387"/>
        <end position="457"/>
    </location>
</feature>
<dbReference type="GO" id="GO:0001666">
    <property type="term" value="P:response to hypoxia"/>
    <property type="evidence" value="ECO:0007669"/>
    <property type="project" value="TreeGrafter"/>
</dbReference>
<dbReference type="PANTHER" id="PTHR24219:SF4">
    <property type="entry name" value="LIM DOMAIN-CONTAINING PROTEIN JUB"/>
    <property type="match status" value="1"/>
</dbReference>
<feature type="compositionally biased region" description="Polar residues" evidence="6">
    <location>
        <begin position="160"/>
        <end position="187"/>
    </location>
</feature>
<dbReference type="PANTHER" id="PTHR24219">
    <property type="entry name" value="LIM DOMAIN-CONTAINING PROTEIN JUB"/>
    <property type="match status" value="1"/>
</dbReference>
<dbReference type="PROSITE" id="PS50023">
    <property type="entry name" value="LIM_DOMAIN_2"/>
    <property type="match status" value="3"/>
</dbReference>
<dbReference type="Pfam" id="PF00412">
    <property type="entry name" value="LIM"/>
    <property type="match status" value="3"/>
</dbReference>
<dbReference type="GO" id="GO:0007010">
    <property type="term" value="P:cytoskeleton organization"/>
    <property type="evidence" value="ECO:0007669"/>
    <property type="project" value="TreeGrafter"/>
</dbReference>
<dbReference type="GO" id="GO:0005634">
    <property type="term" value="C:nucleus"/>
    <property type="evidence" value="ECO:0007669"/>
    <property type="project" value="TreeGrafter"/>
</dbReference>
<dbReference type="InterPro" id="IPR047172">
    <property type="entry name" value="Ajuba-like"/>
</dbReference>
<gene>
    <name evidence="8" type="ORF">KP79_PYT14073</name>
</gene>
<dbReference type="GO" id="GO:0003714">
    <property type="term" value="F:transcription corepressor activity"/>
    <property type="evidence" value="ECO:0007669"/>
    <property type="project" value="TreeGrafter"/>
</dbReference>
<feature type="domain" description="LIM zinc-binding" evidence="7">
    <location>
        <begin position="573"/>
        <end position="633"/>
    </location>
</feature>
<feature type="compositionally biased region" description="Low complexity" evidence="6">
    <location>
        <begin position="203"/>
        <end position="227"/>
    </location>
</feature>
<comment type="caution">
    <text evidence="8">The sequence shown here is derived from an EMBL/GenBank/DDBJ whole genome shotgun (WGS) entry which is preliminary data.</text>
</comment>
<dbReference type="InterPro" id="IPR047247">
    <property type="entry name" value="Ajuba-like_LIM2"/>
</dbReference>
<accession>A0A210QN01</accession>
<dbReference type="CDD" id="cd09352">
    <property type="entry name" value="LIM1_Ajuba_like"/>
    <property type="match status" value="1"/>
</dbReference>
<feature type="region of interest" description="Disordered" evidence="6">
    <location>
        <begin position="336"/>
        <end position="363"/>
    </location>
</feature>
<feature type="compositionally biased region" description="Polar residues" evidence="6">
    <location>
        <begin position="780"/>
        <end position="795"/>
    </location>
</feature>
<evidence type="ECO:0000256" key="3">
    <source>
        <dbReference type="ARBA" id="ARBA00022833"/>
    </source>
</evidence>
<dbReference type="AlphaFoldDB" id="A0A210QN01"/>
<keyword evidence="4 5" id="KW-0440">LIM domain</keyword>
<evidence type="ECO:0000256" key="6">
    <source>
        <dbReference type="SAM" id="MobiDB-lite"/>
    </source>
</evidence>